<dbReference type="Gene3D" id="2.30.30.40">
    <property type="entry name" value="SH3 Domains"/>
    <property type="match status" value="1"/>
</dbReference>
<dbReference type="PRINTS" id="PR00452">
    <property type="entry name" value="SH3DOMAIN"/>
</dbReference>
<dbReference type="EMBL" id="ASPP01017901">
    <property type="protein sequence ID" value="ETO16734.1"/>
    <property type="molecule type" value="Genomic_DNA"/>
</dbReference>
<dbReference type="OrthoDB" id="5983572at2759"/>
<evidence type="ECO:0000256" key="2">
    <source>
        <dbReference type="PROSITE-ProRule" id="PRU00192"/>
    </source>
</evidence>
<dbReference type="PANTHER" id="PTHR15706:SF10">
    <property type="entry name" value="NADPH OXIDASE ORGANIZER 1"/>
    <property type="match status" value="1"/>
</dbReference>
<accession>X6MSB5</accession>
<name>X6MSB5_RETFI</name>
<gene>
    <name evidence="5" type="ORF">RFI_20604</name>
</gene>
<keyword evidence="6" id="KW-1185">Reference proteome</keyword>
<dbReference type="InterPro" id="IPR001452">
    <property type="entry name" value="SH3_domain"/>
</dbReference>
<proteinExistence type="predicted"/>
<dbReference type="GO" id="GO:0042554">
    <property type="term" value="P:superoxide anion generation"/>
    <property type="evidence" value="ECO:0007669"/>
    <property type="project" value="TreeGrafter"/>
</dbReference>
<comment type="caution">
    <text evidence="5">The sequence shown here is derived from an EMBL/GenBank/DDBJ whole genome shotgun (WGS) entry which is preliminary data.</text>
</comment>
<organism evidence="5 6">
    <name type="scientific">Reticulomyxa filosa</name>
    <dbReference type="NCBI Taxonomy" id="46433"/>
    <lineage>
        <taxon>Eukaryota</taxon>
        <taxon>Sar</taxon>
        <taxon>Rhizaria</taxon>
        <taxon>Retaria</taxon>
        <taxon>Foraminifera</taxon>
        <taxon>Monothalamids</taxon>
        <taxon>Reticulomyxidae</taxon>
        <taxon>Reticulomyxa</taxon>
    </lineage>
</organism>
<dbReference type="Pfam" id="PF00018">
    <property type="entry name" value="SH3_1"/>
    <property type="match status" value="1"/>
</dbReference>
<dbReference type="PROSITE" id="PS50002">
    <property type="entry name" value="SH3"/>
    <property type="match status" value="1"/>
</dbReference>
<evidence type="ECO:0000256" key="1">
    <source>
        <dbReference type="ARBA" id="ARBA00022443"/>
    </source>
</evidence>
<dbReference type="Proteomes" id="UP000023152">
    <property type="component" value="Unassembled WGS sequence"/>
</dbReference>
<evidence type="ECO:0000256" key="3">
    <source>
        <dbReference type="SAM" id="MobiDB-lite"/>
    </source>
</evidence>
<dbReference type="GO" id="GO:0016176">
    <property type="term" value="F:superoxide-generating NADPH oxidase activator activity"/>
    <property type="evidence" value="ECO:0007669"/>
    <property type="project" value="TreeGrafter"/>
</dbReference>
<feature type="domain" description="SH3" evidence="4">
    <location>
        <begin position="14"/>
        <end position="74"/>
    </location>
</feature>
<keyword evidence="1 2" id="KW-0728">SH3 domain</keyword>
<evidence type="ECO:0000313" key="5">
    <source>
        <dbReference type="EMBL" id="ETO16734.1"/>
    </source>
</evidence>
<dbReference type="InterPro" id="IPR051228">
    <property type="entry name" value="NADPH_Oxidase/PX-Domain"/>
</dbReference>
<evidence type="ECO:0000259" key="4">
    <source>
        <dbReference type="PROSITE" id="PS50002"/>
    </source>
</evidence>
<dbReference type="PANTHER" id="PTHR15706">
    <property type="entry name" value="SH3 MULTIPLE DOMAIN"/>
    <property type="match status" value="1"/>
</dbReference>
<reference evidence="5 6" key="1">
    <citation type="journal article" date="2013" name="Curr. Biol.">
        <title>The Genome of the Foraminiferan Reticulomyxa filosa.</title>
        <authorList>
            <person name="Glockner G."/>
            <person name="Hulsmann N."/>
            <person name="Schleicher M."/>
            <person name="Noegel A.A."/>
            <person name="Eichinger L."/>
            <person name="Gallinger C."/>
            <person name="Pawlowski J."/>
            <person name="Sierra R."/>
            <person name="Euteneuer U."/>
            <person name="Pillet L."/>
            <person name="Moustafa A."/>
            <person name="Platzer M."/>
            <person name="Groth M."/>
            <person name="Szafranski K."/>
            <person name="Schliwa M."/>
        </authorList>
    </citation>
    <scope>NUCLEOTIDE SEQUENCE [LARGE SCALE GENOMIC DNA]</scope>
</reference>
<protein>
    <submittedName>
        <fullName evidence="5">Nephrocystin 1-like protein</fullName>
    </submittedName>
</protein>
<dbReference type="GO" id="GO:0005737">
    <property type="term" value="C:cytoplasm"/>
    <property type="evidence" value="ECO:0007669"/>
    <property type="project" value="TreeGrafter"/>
</dbReference>
<evidence type="ECO:0000313" key="6">
    <source>
        <dbReference type="Proteomes" id="UP000023152"/>
    </source>
</evidence>
<sequence length="126" mass="14107">MTHAEAAQLPSSKDGGFHCTALTDYSAAATDELDLCAGSIYTVIQTSPSGWWYAEDEDGQYGWVPSNYLVRLEDVTEEEDEKKEKTKTTSGQQGGEEEEDEENEERKKKAKRKSIVAKQNKCKDVH</sequence>
<dbReference type="InterPro" id="IPR036028">
    <property type="entry name" value="SH3-like_dom_sf"/>
</dbReference>
<dbReference type="SMART" id="SM00326">
    <property type="entry name" value="SH3"/>
    <property type="match status" value="1"/>
</dbReference>
<dbReference type="AlphaFoldDB" id="X6MSB5"/>
<dbReference type="CDD" id="cd00174">
    <property type="entry name" value="SH3"/>
    <property type="match status" value="1"/>
</dbReference>
<feature type="region of interest" description="Disordered" evidence="3">
    <location>
        <begin position="74"/>
        <end position="126"/>
    </location>
</feature>
<dbReference type="SUPFAM" id="SSF50044">
    <property type="entry name" value="SH3-domain"/>
    <property type="match status" value="1"/>
</dbReference>